<accession>A0ACC1Q4I6</accession>
<organism evidence="1 2">
    <name type="scientific">Trametes sanguinea</name>
    <dbReference type="NCBI Taxonomy" id="158606"/>
    <lineage>
        <taxon>Eukaryota</taxon>
        <taxon>Fungi</taxon>
        <taxon>Dikarya</taxon>
        <taxon>Basidiomycota</taxon>
        <taxon>Agaricomycotina</taxon>
        <taxon>Agaricomycetes</taxon>
        <taxon>Polyporales</taxon>
        <taxon>Polyporaceae</taxon>
        <taxon>Trametes</taxon>
    </lineage>
</organism>
<evidence type="ECO:0000313" key="1">
    <source>
        <dbReference type="EMBL" id="KAJ3011430.1"/>
    </source>
</evidence>
<dbReference type="EMBL" id="JANSHE010000395">
    <property type="protein sequence ID" value="KAJ3011430.1"/>
    <property type="molecule type" value="Genomic_DNA"/>
</dbReference>
<comment type="caution">
    <text evidence="1">The sequence shown here is derived from an EMBL/GenBank/DDBJ whole genome shotgun (WGS) entry which is preliminary data.</text>
</comment>
<sequence length="153" mass="16664">MGFTRSAQDPRPESLIKAAYEERLQTFVLALQGKAVAGSIRVSGAALTFDSCPCSPHSAYCPRVLKRPPQEFLRGTRLSTIAERTRSTLCVEGSWNWPVNLKSDVEDTPRGDSQSRRPQVQARHGHSSSHELGFGYDGLVPSSYSASGAVTAR</sequence>
<reference evidence="1" key="1">
    <citation type="submission" date="2022-08" db="EMBL/GenBank/DDBJ databases">
        <title>Genome Sequence of Pycnoporus sanguineus.</title>
        <authorList>
            <person name="Buettner E."/>
        </authorList>
    </citation>
    <scope>NUCLEOTIDE SEQUENCE</scope>
    <source>
        <strain evidence="1">CG-C14</strain>
    </source>
</reference>
<keyword evidence="2" id="KW-1185">Reference proteome</keyword>
<dbReference type="Proteomes" id="UP001144978">
    <property type="component" value="Unassembled WGS sequence"/>
</dbReference>
<proteinExistence type="predicted"/>
<name>A0ACC1Q4I6_9APHY</name>
<evidence type="ECO:0000313" key="2">
    <source>
        <dbReference type="Proteomes" id="UP001144978"/>
    </source>
</evidence>
<gene>
    <name evidence="1" type="ORF">NUW54_g2174</name>
</gene>
<protein>
    <submittedName>
        <fullName evidence="1">Uncharacterized protein</fullName>
    </submittedName>
</protein>